<keyword evidence="2" id="KW-0472">Membrane</keyword>
<keyword evidence="4" id="KW-1185">Reference proteome</keyword>
<reference evidence="3 4" key="1">
    <citation type="submission" date="2018-05" db="EMBL/GenBank/DDBJ databases">
        <title>Paenibacillus flagellatus sp. nov., isolated from selenium mineral soil.</title>
        <authorList>
            <person name="Dai X."/>
        </authorList>
    </citation>
    <scope>NUCLEOTIDE SEQUENCE [LARGE SCALE GENOMIC DNA]</scope>
    <source>
        <strain evidence="3 4">DXL2</strain>
    </source>
</reference>
<evidence type="ECO:0000313" key="4">
    <source>
        <dbReference type="Proteomes" id="UP000247476"/>
    </source>
</evidence>
<feature type="region of interest" description="Disordered" evidence="1">
    <location>
        <begin position="31"/>
        <end position="120"/>
    </location>
</feature>
<feature type="compositionally biased region" description="Basic and acidic residues" evidence="1">
    <location>
        <begin position="58"/>
        <end position="73"/>
    </location>
</feature>
<dbReference type="EMBL" id="QJVJ01000011">
    <property type="protein sequence ID" value="PYI51763.1"/>
    <property type="molecule type" value="Genomic_DNA"/>
</dbReference>
<feature type="transmembrane region" description="Helical" evidence="2">
    <location>
        <begin position="12"/>
        <end position="27"/>
    </location>
</feature>
<keyword evidence="2" id="KW-0812">Transmembrane</keyword>
<feature type="compositionally biased region" description="Low complexity" evidence="1">
    <location>
        <begin position="97"/>
        <end position="118"/>
    </location>
</feature>
<organism evidence="3 4">
    <name type="scientific">Paenibacillus flagellatus</name>
    <dbReference type="NCBI Taxonomy" id="2211139"/>
    <lineage>
        <taxon>Bacteria</taxon>
        <taxon>Bacillati</taxon>
        <taxon>Bacillota</taxon>
        <taxon>Bacilli</taxon>
        <taxon>Bacillales</taxon>
        <taxon>Paenibacillaceae</taxon>
        <taxon>Paenibacillus</taxon>
    </lineage>
</organism>
<keyword evidence="2" id="KW-1133">Transmembrane helix</keyword>
<sequence length="147" mass="15374">MERLFEFVKDYLGMIVVVGGFLLTALAKRRANGGGARGPSSGKPNPMMPTFGGSPRYDGPKESRGEGAAEETFRPGPAARSDSENDERPEPRGGGAASVSAARADSPAQGGASEAAPLSEEEAVRGMMWAEVLGPPRAKRPFGTKIR</sequence>
<evidence type="ECO:0000313" key="3">
    <source>
        <dbReference type="EMBL" id="PYI51763.1"/>
    </source>
</evidence>
<evidence type="ECO:0000256" key="2">
    <source>
        <dbReference type="SAM" id="Phobius"/>
    </source>
</evidence>
<protein>
    <submittedName>
        <fullName evidence="3">Uncharacterized protein</fullName>
    </submittedName>
</protein>
<dbReference type="Proteomes" id="UP000247476">
    <property type="component" value="Unassembled WGS sequence"/>
</dbReference>
<accession>A0A2V5K2I8</accession>
<name>A0A2V5K2I8_9BACL</name>
<evidence type="ECO:0000256" key="1">
    <source>
        <dbReference type="SAM" id="MobiDB-lite"/>
    </source>
</evidence>
<proteinExistence type="predicted"/>
<dbReference type="RefSeq" id="WP_110842391.1">
    <property type="nucleotide sequence ID" value="NZ_QJVJ01000011.1"/>
</dbReference>
<gene>
    <name evidence="3" type="ORF">DLM86_22845</name>
</gene>
<dbReference type="AlphaFoldDB" id="A0A2V5K2I8"/>
<feature type="compositionally biased region" description="Basic and acidic residues" evidence="1">
    <location>
        <begin position="81"/>
        <end position="91"/>
    </location>
</feature>
<comment type="caution">
    <text evidence="3">The sequence shown here is derived from an EMBL/GenBank/DDBJ whole genome shotgun (WGS) entry which is preliminary data.</text>
</comment>